<accession>A0AAJ0BDQ8</accession>
<gene>
    <name evidence="3" type="ORF">QBC47DRAFT_325109</name>
</gene>
<name>A0AAJ0BDQ8_9PEZI</name>
<sequence>MDPVGLSLGAVSLVFQLFAGCVKAYKLLSEAHGLDKKYRSYLIRFKAEQFRLLDWATVAGLSDRDETGLISKINRAVIINILDEQHRLLMRFGRLDERLRPLAAPLLVEYDGTAEAKETAESDLSERYPQSNQLLRKALSFIDATSKYPSRLRWAFCDRAKADELLCRISDLNNTLRDLLNREQLQSLREQEQSTQYQIMQLNNKMDHLIEIVDAGLVYQMQSLPSRVLDWSLSSTAAQPRLGHAALEGLATVAKLKATVLSTEEGGTISSSLRSKLNLESSSSDISISPEARLNASEVLLDVSPPNLNNRSAGWFQPRGKPSSSRHRIWVEWTTIPPQRYNSPSSGPEARTIRRLESLVSLLRQSHQTAQLRAVPCVGYYSFPFPHHRASQLQLHYGLVYTNPPGVNPASHPVSLRHLISTAPRPGLAERLLLMQTLAGCLARLHAVNWLHKGLRSENILFFVNGGSAAKSTDPVDMSDPYISGFDYARPAESASLSEAPFQRDLLCEIYRHPAVQGQAPLEPGQGGFRKVHDIYSLGLVMMEIAEWKTVDAILIDVLRSRGSHHGKLSGQDVLDARETLIRGLANPRQSGLATFVGGIAARAIWACIEGESLLGNKGDDEGAGGADLQARFFEAVSKPLSMVRV</sequence>
<comment type="caution">
    <text evidence="3">The sequence shown here is derived from an EMBL/GenBank/DDBJ whole genome shotgun (WGS) entry which is preliminary data.</text>
</comment>
<dbReference type="AlphaFoldDB" id="A0AAJ0BDQ8"/>
<dbReference type="EMBL" id="MU839836">
    <property type="protein sequence ID" value="KAK1753996.1"/>
    <property type="molecule type" value="Genomic_DNA"/>
</dbReference>
<protein>
    <submittedName>
        <fullName evidence="3">Prion-inhibition and propagation-domain-containing protein</fullName>
    </submittedName>
</protein>
<dbReference type="InterPro" id="IPR038305">
    <property type="entry name" value="HeLo_sf"/>
</dbReference>
<feature type="domain" description="Prion-inhibition and propagation HeLo" evidence="2">
    <location>
        <begin position="5"/>
        <end position="209"/>
    </location>
</feature>
<evidence type="ECO:0000256" key="1">
    <source>
        <dbReference type="SAM" id="Coils"/>
    </source>
</evidence>
<evidence type="ECO:0000313" key="4">
    <source>
        <dbReference type="Proteomes" id="UP001239445"/>
    </source>
</evidence>
<keyword evidence="3" id="KW-0640">Prion</keyword>
<reference evidence="3" key="1">
    <citation type="submission" date="2023-06" db="EMBL/GenBank/DDBJ databases">
        <title>Genome-scale phylogeny and comparative genomics of the fungal order Sordariales.</title>
        <authorList>
            <consortium name="Lawrence Berkeley National Laboratory"/>
            <person name="Hensen N."/>
            <person name="Bonometti L."/>
            <person name="Westerberg I."/>
            <person name="Brannstrom I.O."/>
            <person name="Guillou S."/>
            <person name="Cros-Aarteil S."/>
            <person name="Calhoun S."/>
            <person name="Haridas S."/>
            <person name="Kuo A."/>
            <person name="Mondo S."/>
            <person name="Pangilinan J."/>
            <person name="Riley R."/>
            <person name="Labutti K."/>
            <person name="Andreopoulos B."/>
            <person name="Lipzen A."/>
            <person name="Chen C."/>
            <person name="Yanf M."/>
            <person name="Daum C."/>
            <person name="Ng V."/>
            <person name="Clum A."/>
            <person name="Steindorff A."/>
            <person name="Ohm R."/>
            <person name="Martin F."/>
            <person name="Silar P."/>
            <person name="Natvig D."/>
            <person name="Lalanne C."/>
            <person name="Gautier V."/>
            <person name="Ament-Velasquez S.L."/>
            <person name="Kruys A."/>
            <person name="Hutchinson M.I."/>
            <person name="Powell A.J."/>
            <person name="Barry K."/>
            <person name="Miller A.N."/>
            <person name="Grigoriev I.V."/>
            <person name="Debuchy R."/>
            <person name="Gladieux P."/>
            <person name="Thoren M.H."/>
            <person name="Johannesson H."/>
        </authorList>
    </citation>
    <scope>NUCLEOTIDE SEQUENCE</scope>
    <source>
        <strain evidence="3">PSN4</strain>
    </source>
</reference>
<evidence type="ECO:0000313" key="3">
    <source>
        <dbReference type="EMBL" id="KAK1753996.1"/>
    </source>
</evidence>
<dbReference type="InterPro" id="IPR011009">
    <property type="entry name" value="Kinase-like_dom_sf"/>
</dbReference>
<dbReference type="Proteomes" id="UP001239445">
    <property type="component" value="Unassembled WGS sequence"/>
</dbReference>
<keyword evidence="1" id="KW-0175">Coiled coil</keyword>
<dbReference type="InterPro" id="IPR029498">
    <property type="entry name" value="HeLo_dom"/>
</dbReference>
<dbReference type="PANTHER" id="PTHR37542">
    <property type="entry name" value="HELO DOMAIN-CONTAINING PROTEIN-RELATED"/>
    <property type="match status" value="1"/>
</dbReference>
<dbReference type="Gene3D" id="1.20.120.1020">
    <property type="entry name" value="Prion-inhibition and propagation, HeLo domain"/>
    <property type="match status" value="1"/>
</dbReference>
<dbReference type="SUPFAM" id="SSF56112">
    <property type="entry name" value="Protein kinase-like (PK-like)"/>
    <property type="match status" value="1"/>
</dbReference>
<evidence type="ECO:0000259" key="2">
    <source>
        <dbReference type="Pfam" id="PF14479"/>
    </source>
</evidence>
<keyword evidence="4" id="KW-1185">Reference proteome</keyword>
<dbReference type="Gene3D" id="1.10.510.10">
    <property type="entry name" value="Transferase(Phosphotransferase) domain 1"/>
    <property type="match status" value="1"/>
</dbReference>
<keyword evidence="3" id="KW-0034">Amyloid</keyword>
<organism evidence="3 4">
    <name type="scientific">Echria macrotheca</name>
    <dbReference type="NCBI Taxonomy" id="438768"/>
    <lineage>
        <taxon>Eukaryota</taxon>
        <taxon>Fungi</taxon>
        <taxon>Dikarya</taxon>
        <taxon>Ascomycota</taxon>
        <taxon>Pezizomycotina</taxon>
        <taxon>Sordariomycetes</taxon>
        <taxon>Sordariomycetidae</taxon>
        <taxon>Sordariales</taxon>
        <taxon>Schizotheciaceae</taxon>
        <taxon>Echria</taxon>
    </lineage>
</organism>
<proteinExistence type="predicted"/>
<dbReference type="PANTHER" id="PTHR37542:SF1">
    <property type="entry name" value="PRION-INHIBITION AND PROPAGATION HELO DOMAIN-CONTAINING PROTEIN"/>
    <property type="match status" value="1"/>
</dbReference>
<feature type="coiled-coil region" evidence="1">
    <location>
        <begin position="162"/>
        <end position="205"/>
    </location>
</feature>
<dbReference type="Pfam" id="PF14479">
    <property type="entry name" value="HeLo"/>
    <property type="match status" value="1"/>
</dbReference>